<organism evidence="1 2">
    <name type="scientific">Pseudomonas syringae pv. aptata</name>
    <dbReference type="NCBI Taxonomy" id="83167"/>
    <lineage>
        <taxon>Bacteria</taxon>
        <taxon>Pseudomonadati</taxon>
        <taxon>Pseudomonadota</taxon>
        <taxon>Gammaproteobacteria</taxon>
        <taxon>Pseudomonadales</taxon>
        <taxon>Pseudomonadaceae</taxon>
        <taxon>Pseudomonas</taxon>
        <taxon>Pseudomonas syringae</taxon>
    </lineage>
</organism>
<dbReference type="EMBL" id="RBUF01000246">
    <property type="protein sequence ID" value="RMU75005.1"/>
    <property type="molecule type" value="Genomic_DNA"/>
</dbReference>
<gene>
    <name evidence="1" type="ORF">ALP24_101752</name>
</gene>
<dbReference type="Proteomes" id="UP000274315">
    <property type="component" value="Unassembled WGS sequence"/>
</dbReference>
<protein>
    <submittedName>
        <fullName evidence="1">Uncharacterized protein</fullName>
    </submittedName>
</protein>
<sequence>MTTWINMNTPNTASGAKGFTPANVNAKSTAVKISLPASPA</sequence>
<comment type="caution">
    <text evidence="1">The sequence shown here is derived from an EMBL/GenBank/DDBJ whole genome shotgun (WGS) entry which is preliminary data.</text>
</comment>
<evidence type="ECO:0000313" key="1">
    <source>
        <dbReference type="EMBL" id="RMU75005.1"/>
    </source>
</evidence>
<proteinExistence type="predicted"/>
<evidence type="ECO:0000313" key="2">
    <source>
        <dbReference type="Proteomes" id="UP000274315"/>
    </source>
</evidence>
<dbReference type="AlphaFoldDB" id="A0A3M5WZB5"/>
<reference evidence="1 2" key="1">
    <citation type="submission" date="2018-08" db="EMBL/GenBank/DDBJ databases">
        <title>Recombination of ecologically and evolutionarily significant loci maintains genetic cohesion in the Pseudomonas syringae species complex.</title>
        <authorList>
            <person name="Dillon M."/>
            <person name="Thakur S."/>
            <person name="Almeida R.N.D."/>
            <person name="Weir B.S."/>
            <person name="Guttman D.S."/>
        </authorList>
    </citation>
    <scope>NUCLEOTIDE SEQUENCE [LARGE SCALE GENOMIC DNA]</scope>
    <source>
        <strain evidence="1 2">ICMP 11935</strain>
    </source>
</reference>
<accession>A0A3M5WZB5</accession>
<name>A0A3M5WZB5_PSEAP</name>